<accession>A0A1I1WUK2</accession>
<feature type="transmembrane region" description="Helical" evidence="1">
    <location>
        <begin position="102"/>
        <end position="119"/>
    </location>
</feature>
<feature type="transmembrane region" description="Helical" evidence="1">
    <location>
        <begin position="77"/>
        <end position="95"/>
    </location>
</feature>
<name>A0A1I1WUK2_9BACI</name>
<dbReference type="RefSeq" id="WP_090085022.1">
    <property type="nucleotide sequence ID" value="NZ_FOMR01000006.1"/>
</dbReference>
<evidence type="ECO:0000256" key="1">
    <source>
        <dbReference type="SAM" id="Phobius"/>
    </source>
</evidence>
<dbReference type="NCBIfam" id="NF037970">
    <property type="entry name" value="vanZ_1"/>
    <property type="match status" value="1"/>
</dbReference>
<organism evidence="3 4">
    <name type="scientific">Lentibacillus persicus</name>
    <dbReference type="NCBI Taxonomy" id="640948"/>
    <lineage>
        <taxon>Bacteria</taxon>
        <taxon>Bacillati</taxon>
        <taxon>Bacillota</taxon>
        <taxon>Bacilli</taxon>
        <taxon>Bacillales</taxon>
        <taxon>Bacillaceae</taxon>
        <taxon>Lentibacillus</taxon>
    </lineage>
</organism>
<evidence type="ECO:0000313" key="4">
    <source>
        <dbReference type="Proteomes" id="UP000199474"/>
    </source>
</evidence>
<protein>
    <submittedName>
        <fullName evidence="3">VanZ like family protein</fullName>
    </submittedName>
</protein>
<keyword evidence="1" id="KW-0472">Membrane</keyword>
<dbReference type="PIRSF" id="PIRSF019083">
    <property type="entry name" value="UCP019083_VanZ"/>
    <property type="match status" value="1"/>
</dbReference>
<dbReference type="OrthoDB" id="291892at2"/>
<dbReference type="EMBL" id="FOMR01000006">
    <property type="protein sequence ID" value="SFD97123.1"/>
    <property type="molecule type" value="Genomic_DNA"/>
</dbReference>
<dbReference type="InterPro" id="IPR016747">
    <property type="entry name" value="Phosphotransbutyrylase"/>
</dbReference>
<reference evidence="4" key="1">
    <citation type="submission" date="2016-10" db="EMBL/GenBank/DDBJ databases">
        <authorList>
            <person name="Varghese N."/>
            <person name="Submissions S."/>
        </authorList>
    </citation>
    <scope>NUCLEOTIDE SEQUENCE [LARGE SCALE GENOMIC DNA]</scope>
    <source>
        <strain evidence="4">DSM 22530</strain>
    </source>
</reference>
<keyword evidence="1" id="KW-1133">Transmembrane helix</keyword>
<gene>
    <name evidence="3" type="ORF">SAMN05216238_106222</name>
</gene>
<proteinExistence type="predicted"/>
<dbReference type="STRING" id="640948.SAMN05216238_106222"/>
<keyword evidence="4" id="KW-1185">Reference proteome</keyword>
<evidence type="ECO:0000313" key="3">
    <source>
        <dbReference type="EMBL" id="SFD97123.1"/>
    </source>
</evidence>
<dbReference type="InterPro" id="IPR006976">
    <property type="entry name" value="VanZ-like"/>
</dbReference>
<keyword evidence="1" id="KW-0812">Transmembrane</keyword>
<dbReference type="Proteomes" id="UP000199474">
    <property type="component" value="Unassembled WGS sequence"/>
</dbReference>
<sequence>MLKYLYWLLPVGWMGVIFYSSAQPYENQDVKPILASKFDLSFLTPYLDWVVMTYHNSEVSIRALGIEGFVEFFMRKGAHLGVFFILMCLFVIALIKTSSFKWSVTLAVSFLLTIAYAAIDEFHQGFTANRTPYVGDVILDGAGALIALILIFFFRRFRTKKHST</sequence>
<dbReference type="AlphaFoldDB" id="A0A1I1WUK2"/>
<dbReference type="Pfam" id="PF04892">
    <property type="entry name" value="VanZ"/>
    <property type="match status" value="1"/>
</dbReference>
<feature type="transmembrane region" description="Helical" evidence="1">
    <location>
        <begin position="131"/>
        <end position="154"/>
    </location>
</feature>
<feature type="domain" description="VanZ-like" evidence="2">
    <location>
        <begin position="7"/>
        <end position="154"/>
    </location>
</feature>
<evidence type="ECO:0000259" key="2">
    <source>
        <dbReference type="Pfam" id="PF04892"/>
    </source>
</evidence>